<name>A0A934RWB0_9BACT</name>
<proteinExistence type="predicted"/>
<gene>
    <name evidence="2" type="ORF">JIN87_11740</name>
</gene>
<evidence type="ECO:0000256" key="1">
    <source>
        <dbReference type="SAM" id="MobiDB-lite"/>
    </source>
</evidence>
<evidence type="ECO:0000313" key="3">
    <source>
        <dbReference type="Proteomes" id="UP000617628"/>
    </source>
</evidence>
<dbReference type="EMBL" id="JAENIL010000019">
    <property type="protein sequence ID" value="MBK1877543.1"/>
    <property type="molecule type" value="Genomic_DNA"/>
</dbReference>
<protein>
    <submittedName>
        <fullName evidence="2">DUF1287 domain-containing protein</fullName>
    </submittedName>
</protein>
<feature type="region of interest" description="Disordered" evidence="1">
    <location>
        <begin position="165"/>
        <end position="190"/>
    </location>
</feature>
<sequence length="190" mass="22213">MPRVPLCYCFLFVYFAFVTTLYADNRDISSAARTQIGRTINYDPSYRSLAYPRGDVPIESGVCTDVVIRSLRDALNYDLQQLVHEDMRSNFSRYPQNWGLSRPDRNIDHRRVPNLRTFFLPPRLPDSGNTRSLRLFAGRSRHLYGRGQTPSHYGGQRQTYFKRNSTGHPQHRFRHPRRRSTLLVSNYGTL</sequence>
<evidence type="ECO:0000313" key="2">
    <source>
        <dbReference type="EMBL" id="MBK1877543.1"/>
    </source>
</evidence>
<dbReference type="Proteomes" id="UP000617628">
    <property type="component" value="Unassembled WGS sequence"/>
</dbReference>
<dbReference type="InterPro" id="IPR009706">
    <property type="entry name" value="DUF1287"/>
</dbReference>
<organism evidence="2 3">
    <name type="scientific">Pelagicoccus mobilis</name>
    <dbReference type="NCBI Taxonomy" id="415221"/>
    <lineage>
        <taxon>Bacteria</taxon>
        <taxon>Pseudomonadati</taxon>
        <taxon>Verrucomicrobiota</taxon>
        <taxon>Opitutia</taxon>
        <taxon>Puniceicoccales</taxon>
        <taxon>Pelagicoccaceae</taxon>
        <taxon>Pelagicoccus</taxon>
    </lineage>
</organism>
<reference evidence="2" key="1">
    <citation type="submission" date="2021-01" db="EMBL/GenBank/DDBJ databases">
        <title>Modified the classification status of verrucomicrobia.</title>
        <authorList>
            <person name="Feng X."/>
        </authorList>
    </citation>
    <scope>NUCLEOTIDE SEQUENCE</scope>
    <source>
        <strain evidence="2">KCTC 13126</strain>
    </source>
</reference>
<feature type="compositionally biased region" description="Basic residues" evidence="1">
    <location>
        <begin position="169"/>
        <end position="180"/>
    </location>
</feature>
<keyword evidence="3" id="KW-1185">Reference proteome</keyword>
<dbReference type="Pfam" id="PF06940">
    <property type="entry name" value="DUF1287"/>
    <property type="match status" value="1"/>
</dbReference>
<accession>A0A934RWB0</accession>
<comment type="caution">
    <text evidence="2">The sequence shown here is derived from an EMBL/GenBank/DDBJ whole genome shotgun (WGS) entry which is preliminary data.</text>
</comment>
<dbReference type="AlphaFoldDB" id="A0A934RWB0"/>